<dbReference type="SUPFAM" id="SSF63825">
    <property type="entry name" value="YWTD domain"/>
    <property type="match status" value="1"/>
</dbReference>
<dbReference type="Proteomes" id="UP000234275">
    <property type="component" value="Unassembled WGS sequence"/>
</dbReference>
<proteinExistence type="predicted"/>
<dbReference type="GeneID" id="36558855"/>
<reference evidence="2 3" key="1">
    <citation type="submission" date="2016-12" db="EMBL/GenBank/DDBJ databases">
        <title>The genomes of Aspergillus section Nigri reveals drivers in fungal speciation.</title>
        <authorList>
            <consortium name="DOE Joint Genome Institute"/>
            <person name="Vesth T.C."/>
            <person name="Nybo J."/>
            <person name="Theobald S."/>
            <person name="Brandl J."/>
            <person name="Frisvad J.C."/>
            <person name="Nielsen K.F."/>
            <person name="Lyhne E.K."/>
            <person name="Kogle M.E."/>
            <person name="Kuo A."/>
            <person name="Riley R."/>
            <person name="Clum A."/>
            <person name="Nolan M."/>
            <person name="Lipzen A."/>
            <person name="Salamov A."/>
            <person name="Henrissat B."/>
            <person name="Wiebenga A."/>
            <person name="De Vries R.P."/>
            <person name="Grigoriev I.V."/>
            <person name="Mortensen U.H."/>
            <person name="Andersen M.R."/>
            <person name="Baker S.E."/>
        </authorList>
    </citation>
    <scope>NUCLEOTIDE SEQUENCE [LARGE SCALE GENOMIC DNA]</scope>
    <source>
        <strain evidence="2 3">IBT 23096</strain>
    </source>
</reference>
<feature type="signal peptide" evidence="1">
    <location>
        <begin position="1"/>
        <end position="22"/>
    </location>
</feature>
<dbReference type="AlphaFoldDB" id="A0A2I2FSY6"/>
<dbReference type="EMBL" id="MSFO01000010">
    <property type="protein sequence ID" value="PLB43758.1"/>
    <property type="molecule type" value="Genomic_DNA"/>
</dbReference>
<dbReference type="OrthoDB" id="5588185at2759"/>
<keyword evidence="3" id="KW-1185">Reference proteome</keyword>
<keyword evidence="1" id="KW-0732">Signal</keyword>
<evidence type="ECO:0000313" key="3">
    <source>
        <dbReference type="Proteomes" id="UP000234275"/>
    </source>
</evidence>
<name>A0A2I2FSY6_9EURO</name>
<sequence>MLYRIFMLLVMALVFGGNTASAQTVINPLVSRRFTEYVMPPTEQTHELARVPISSFVLLTQLSDSELVKIELDPITEEPIALQSFVMGKNSHSQLHGVWPSKVYPGLMWLSLQADNQLLLVDPGQDLSTAPSIVQTIDIPQPGNGPHCVTEIGNRYYVFSVDISNTTDWKLYQCLNSPVFISEEPTTGLIYATQDNESSIMRINVTSDETAQLKVPPDVGSNAVGMTTAYGPLSGVWFTLAGNGTGGTGTFGHIGSSGELEFFTLEQPLLGANAGLLHVADASTPDGEPALWLLSTSLLSPNSPDALIRVTFDADIKSVAGEEYISLPTQNAKVHRILTLDATVLVSELNTFTVAQLKYNNTVAGKWPPAQSDIVYT</sequence>
<comment type="caution">
    <text evidence="2">The sequence shown here is derived from an EMBL/GenBank/DDBJ whole genome shotgun (WGS) entry which is preliminary data.</text>
</comment>
<evidence type="ECO:0000256" key="1">
    <source>
        <dbReference type="SAM" id="SignalP"/>
    </source>
</evidence>
<organism evidence="2 3">
    <name type="scientific">Aspergillus steynii IBT 23096</name>
    <dbReference type="NCBI Taxonomy" id="1392250"/>
    <lineage>
        <taxon>Eukaryota</taxon>
        <taxon>Fungi</taxon>
        <taxon>Dikarya</taxon>
        <taxon>Ascomycota</taxon>
        <taxon>Pezizomycotina</taxon>
        <taxon>Eurotiomycetes</taxon>
        <taxon>Eurotiomycetidae</taxon>
        <taxon>Eurotiales</taxon>
        <taxon>Aspergillaceae</taxon>
        <taxon>Aspergillus</taxon>
        <taxon>Aspergillus subgen. Circumdati</taxon>
    </lineage>
</organism>
<protein>
    <submittedName>
        <fullName evidence="2">Uncharacterized protein</fullName>
    </submittedName>
</protein>
<dbReference type="RefSeq" id="XP_024699060.1">
    <property type="nucleotide sequence ID" value="XM_024851156.1"/>
</dbReference>
<feature type="chain" id="PRO_5014146242" evidence="1">
    <location>
        <begin position="23"/>
        <end position="377"/>
    </location>
</feature>
<gene>
    <name evidence="2" type="ORF">P170DRAFT_450931</name>
</gene>
<accession>A0A2I2FSY6</accession>
<dbReference type="VEuPathDB" id="FungiDB:P170DRAFT_450931"/>
<evidence type="ECO:0000313" key="2">
    <source>
        <dbReference type="EMBL" id="PLB43758.1"/>
    </source>
</evidence>